<evidence type="ECO:0000313" key="6">
    <source>
        <dbReference type="Proteomes" id="UP000260812"/>
    </source>
</evidence>
<dbReference type="InterPro" id="IPR010905">
    <property type="entry name" value="Glyco_hydro_88"/>
</dbReference>
<protein>
    <submittedName>
        <fullName evidence="5">Glycosyl hydrolase family 88</fullName>
    </submittedName>
</protein>
<gene>
    <name evidence="5" type="ORF">DXC51_23945</name>
</gene>
<feature type="binding site" evidence="4">
    <location>
        <position position="238"/>
    </location>
    <ligand>
        <name>substrate</name>
    </ligand>
</feature>
<dbReference type="EMBL" id="QVLV01000024">
    <property type="protein sequence ID" value="RGE56546.1"/>
    <property type="molecule type" value="Genomic_DNA"/>
</dbReference>
<dbReference type="GO" id="GO:0052757">
    <property type="term" value="F:chondroitin hydrolase activity"/>
    <property type="evidence" value="ECO:0007669"/>
    <property type="project" value="TreeGrafter"/>
</dbReference>
<feature type="binding site" evidence="4">
    <location>
        <position position="99"/>
    </location>
    <ligand>
        <name>substrate</name>
    </ligand>
</feature>
<dbReference type="InterPro" id="IPR012341">
    <property type="entry name" value="6hp_glycosidase-like_sf"/>
</dbReference>
<dbReference type="AlphaFoldDB" id="A0A3E3HXI8"/>
<organism evidence="5 6">
    <name type="scientific">Eisenbergiella massiliensis</name>
    <dbReference type="NCBI Taxonomy" id="1720294"/>
    <lineage>
        <taxon>Bacteria</taxon>
        <taxon>Bacillati</taxon>
        <taxon>Bacillota</taxon>
        <taxon>Clostridia</taxon>
        <taxon>Lachnospirales</taxon>
        <taxon>Lachnospiraceae</taxon>
        <taxon>Eisenbergiella</taxon>
    </lineage>
</organism>
<dbReference type="Proteomes" id="UP000260812">
    <property type="component" value="Unassembled WGS sequence"/>
</dbReference>
<reference evidence="5" key="1">
    <citation type="submission" date="2018-08" db="EMBL/GenBank/DDBJ databases">
        <title>A genome reference for cultivated species of the human gut microbiota.</title>
        <authorList>
            <person name="Zou Y."/>
            <person name="Xue W."/>
            <person name="Luo G."/>
        </authorList>
    </citation>
    <scope>NUCLEOTIDE SEQUENCE [LARGE SCALE GENOMIC DNA]</scope>
    <source>
        <strain evidence="5">TF05-5AC</strain>
    </source>
</reference>
<dbReference type="SUPFAM" id="SSF48208">
    <property type="entry name" value="Six-hairpin glycosidases"/>
    <property type="match status" value="1"/>
</dbReference>
<evidence type="ECO:0000256" key="3">
    <source>
        <dbReference type="PIRSR" id="PIRSR610905-1"/>
    </source>
</evidence>
<comment type="similarity">
    <text evidence="2">Belongs to the glycosyl hydrolase 88 family.</text>
</comment>
<dbReference type="InterPro" id="IPR008928">
    <property type="entry name" value="6-hairpin_glycosidase_sf"/>
</dbReference>
<dbReference type="GeneID" id="97989824"/>
<dbReference type="Pfam" id="PF07470">
    <property type="entry name" value="Glyco_hydro_88"/>
    <property type="match status" value="1"/>
</dbReference>
<evidence type="ECO:0000256" key="4">
    <source>
        <dbReference type="PIRSR" id="PIRSR610905-2"/>
    </source>
</evidence>
<evidence type="ECO:0000256" key="2">
    <source>
        <dbReference type="ARBA" id="ARBA00038358"/>
    </source>
</evidence>
<accession>A0A3E3HXI8</accession>
<feature type="active site" description="Proton donor" evidence="3">
    <location>
        <position position="162"/>
    </location>
</feature>
<dbReference type="RefSeq" id="WP_117545557.1">
    <property type="nucleotide sequence ID" value="NZ_JBKVLI010000002.1"/>
</dbReference>
<proteinExistence type="inferred from homology"/>
<dbReference type="Gene3D" id="1.50.10.10">
    <property type="match status" value="1"/>
</dbReference>
<evidence type="ECO:0000256" key="1">
    <source>
        <dbReference type="ARBA" id="ARBA00022801"/>
    </source>
</evidence>
<dbReference type="GO" id="GO:0000272">
    <property type="term" value="P:polysaccharide catabolic process"/>
    <property type="evidence" value="ECO:0007669"/>
    <property type="project" value="TreeGrafter"/>
</dbReference>
<keyword evidence="6" id="KW-1185">Reference proteome</keyword>
<evidence type="ECO:0000313" key="5">
    <source>
        <dbReference type="EMBL" id="RGE56546.1"/>
    </source>
</evidence>
<dbReference type="PANTHER" id="PTHR36845:SF1">
    <property type="entry name" value="HYDROLASE, PUTATIVE (AFU_ORTHOLOGUE AFUA_7G05090)-RELATED"/>
    <property type="match status" value="1"/>
</dbReference>
<keyword evidence="1 5" id="KW-0378">Hydrolase</keyword>
<dbReference type="PANTHER" id="PTHR36845">
    <property type="entry name" value="HYDROLASE, PUTATIVE (AFU_ORTHOLOGUE AFUA_7G05090)-RELATED"/>
    <property type="match status" value="1"/>
</dbReference>
<dbReference type="InterPro" id="IPR052369">
    <property type="entry name" value="UG_Glycosaminoglycan_Hydrolase"/>
</dbReference>
<sequence length="380" mass="43264">MYLEEKDLAWAQETLERTAHKLEKVAQRSAEKIPYTTVDGVHDDKSGDKEIGWWTNGFWGGIMWQMYTLTGKEIYRNIAEQNEKKLDADLMDYEKLDHDNGFKWLPTAVADYRVTGNRSSKNRGLLAAGNLAGRYNCAGKFIRAWNDWPNSKVDRRGWAIIDCMMNLPLLYWASEETGDPRFSQIAANHADTAMKAFIRGDGSANHIVEFDPASGEMIKSYGGQGYGEGSSWTRGQSWGLYGFILSYLHTQNNAYLETAERIANYFIANIPDSGLIPVDFRQPEDVKLEDSTAAAIASCGLIELARQKDGRQQKIYLNAALKMLQALTKNSFNWNEEEDNLLTKCTAAYHDEKHEFSIIYGDYFFLEALMKLADKELFIW</sequence>
<name>A0A3E3HXI8_9FIRM</name>
<feature type="binding site" evidence="4">
    <location>
        <position position="162"/>
    </location>
    <ligand>
        <name>substrate</name>
    </ligand>
</feature>
<feature type="binding site" evidence="4">
    <location>
        <position position="234"/>
    </location>
    <ligand>
        <name>substrate</name>
    </ligand>
</feature>
<comment type="caution">
    <text evidence="5">The sequence shown here is derived from an EMBL/GenBank/DDBJ whole genome shotgun (WGS) entry which is preliminary data.</text>
</comment>
<feature type="active site" description="Nucleophile" evidence="3">
    <location>
        <position position="99"/>
    </location>
</feature>